<reference evidence="1 2" key="1">
    <citation type="journal article" date="2016" name="Sci. Rep.">
        <title>The genome sequence of the outbreeding globe artichoke constructed de novo incorporating a phase-aware low-pass sequencing strategy of F1 progeny.</title>
        <authorList>
            <person name="Scaglione D."/>
            <person name="Reyes-Chin-Wo S."/>
            <person name="Acquadro A."/>
            <person name="Froenicke L."/>
            <person name="Portis E."/>
            <person name="Beitel C."/>
            <person name="Tirone M."/>
            <person name="Mauro R."/>
            <person name="Lo Monaco A."/>
            <person name="Mauromicale G."/>
            <person name="Faccioli P."/>
            <person name="Cattivelli L."/>
            <person name="Rieseberg L."/>
            <person name="Michelmore R."/>
            <person name="Lanteri S."/>
        </authorList>
    </citation>
    <scope>NUCLEOTIDE SEQUENCE [LARGE SCALE GENOMIC DNA]</scope>
    <source>
        <strain evidence="1">2C</strain>
    </source>
</reference>
<name>A0A103Y3A6_CYNCS</name>
<gene>
    <name evidence="1" type="ORF">Ccrd_019999</name>
</gene>
<dbReference type="STRING" id="59895.A0A103Y3A6"/>
<evidence type="ECO:0000313" key="1">
    <source>
        <dbReference type="EMBL" id="KVI01722.1"/>
    </source>
</evidence>
<comment type="caution">
    <text evidence="1">The sequence shown here is derived from an EMBL/GenBank/DDBJ whole genome shotgun (WGS) entry which is preliminary data.</text>
</comment>
<dbReference type="EMBL" id="LEKV01002708">
    <property type="protein sequence ID" value="KVI01722.1"/>
    <property type="molecule type" value="Genomic_DNA"/>
</dbReference>
<accession>A0A103Y3A6</accession>
<protein>
    <submittedName>
        <fullName evidence="1">Uncharacterized protein</fullName>
    </submittedName>
</protein>
<organism evidence="1 2">
    <name type="scientific">Cynara cardunculus var. scolymus</name>
    <name type="common">Globe artichoke</name>
    <name type="synonym">Cynara scolymus</name>
    <dbReference type="NCBI Taxonomy" id="59895"/>
    <lineage>
        <taxon>Eukaryota</taxon>
        <taxon>Viridiplantae</taxon>
        <taxon>Streptophyta</taxon>
        <taxon>Embryophyta</taxon>
        <taxon>Tracheophyta</taxon>
        <taxon>Spermatophyta</taxon>
        <taxon>Magnoliopsida</taxon>
        <taxon>eudicotyledons</taxon>
        <taxon>Gunneridae</taxon>
        <taxon>Pentapetalae</taxon>
        <taxon>asterids</taxon>
        <taxon>campanulids</taxon>
        <taxon>Asterales</taxon>
        <taxon>Asteraceae</taxon>
        <taxon>Carduoideae</taxon>
        <taxon>Cardueae</taxon>
        <taxon>Carduinae</taxon>
        <taxon>Cynara</taxon>
    </lineage>
</organism>
<dbReference type="Proteomes" id="UP000243975">
    <property type="component" value="Unassembled WGS sequence"/>
</dbReference>
<keyword evidence="2" id="KW-1185">Reference proteome</keyword>
<sequence>MFTYPNHPPLGGSVNPMNIDGMMGKPSASTMGVKMQEKPMKHSHSMVLETLPPLLDASRMTLLKPANNHQSLGNSPNVSSTLQKIQGNPNGYNNPEEFGVKVQTFVEGGFVRLLAKLHCGENLNDASLLDELDDEIEDQQSPVSISATKRRKIIIDDENESSGGATS</sequence>
<proteinExistence type="predicted"/>
<dbReference type="Gramene" id="KVI01722">
    <property type="protein sequence ID" value="KVI01722"/>
    <property type="gene ID" value="Ccrd_019999"/>
</dbReference>
<dbReference type="AlphaFoldDB" id="A0A103Y3A6"/>
<evidence type="ECO:0000313" key="2">
    <source>
        <dbReference type="Proteomes" id="UP000243975"/>
    </source>
</evidence>